<accession>A0A1B9Y1V0</accession>
<evidence type="ECO:0000256" key="1">
    <source>
        <dbReference type="SAM" id="Phobius"/>
    </source>
</evidence>
<evidence type="ECO:0008006" key="4">
    <source>
        <dbReference type="Google" id="ProtNLM"/>
    </source>
</evidence>
<proteinExistence type="predicted"/>
<organism evidence="2 3">
    <name type="scientific">Tenacibaculum soleae</name>
    <dbReference type="NCBI Taxonomy" id="447689"/>
    <lineage>
        <taxon>Bacteria</taxon>
        <taxon>Pseudomonadati</taxon>
        <taxon>Bacteroidota</taxon>
        <taxon>Flavobacteriia</taxon>
        <taxon>Flavobacteriales</taxon>
        <taxon>Flavobacteriaceae</taxon>
        <taxon>Tenacibaculum</taxon>
    </lineage>
</organism>
<reference evidence="2 3" key="1">
    <citation type="submission" date="2016-06" db="EMBL/GenBank/DDBJ databases">
        <title>Draft Genome Sequence of Tenacibaculum soleae UCD-KL19.</title>
        <authorList>
            <person name="Eisen J.A."/>
            <person name="Coil D.A."/>
            <person name="Lujan K.M."/>
        </authorList>
    </citation>
    <scope>NUCLEOTIDE SEQUENCE [LARGE SCALE GENOMIC DNA]</scope>
    <source>
        <strain evidence="2 3">UCD-KL19</strain>
    </source>
</reference>
<dbReference type="OrthoDB" id="1437325at2"/>
<name>A0A1B9Y1V0_9FLAO</name>
<keyword evidence="1" id="KW-1133">Transmembrane helix</keyword>
<dbReference type="Proteomes" id="UP000093186">
    <property type="component" value="Unassembled WGS sequence"/>
</dbReference>
<dbReference type="STRING" id="447689.BA195_03240"/>
<comment type="caution">
    <text evidence="2">The sequence shown here is derived from an EMBL/GenBank/DDBJ whole genome shotgun (WGS) entry which is preliminary data.</text>
</comment>
<dbReference type="RefSeq" id="WP_068702384.1">
    <property type="nucleotide sequence ID" value="NZ_JAUOSW010000004.1"/>
</dbReference>
<sequence length="226" mass="25917">MGKAKKFIVLFALFIVPLLFYILLQLGTHNFGKLPIISKNVIDVSLIDKKFTFDKRVTVVTFLGNDINLVKGEVYNLKEKIYTKFSNYVSFQMISLVDESQKETVEDLKKMLSVNADLARWDFIFASADEIKALHESFKTSKPLDENIHSPKAYIIDKELNLRRGKSTINGLSDQKLFGYSMSSVAELKNDMIDDISVVLVEYKMALKKNNRSEDRRTNTLSNEKK</sequence>
<keyword evidence="3" id="KW-1185">Reference proteome</keyword>
<feature type="transmembrane region" description="Helical" evidence="1">
    <location>
        <begin position="7"/>
        <end position="24"/>
    </location>
</feature>
<dbReference type="EMBL" id="MAKX01000001">
    <property type="protein sequence ID" value="OCK43729.1"/>
    <property type="molecule type" value="Genomic_DNA"/>
</dbReference>
<protein>
    <recommendedName>
        <fullName evidence="4">Membrane or secreted protein</fullName>
    </recommendedName>
</protein>
<evidence type="ECO:0000313" key="2">
    <source>
        <dbReference type="EMBL" id="OCK43729.1"/>
    </source>
</evidence>
<dbReference type="AlphaFoldDB" id="A0A1B9Y1V0"/>
<keyword evidence="1" id="KW-0812">Transmembrane</keyword>
<keyword evidence="1" id="KW-0472">Membrane</keyword>
<evidence type="ECO:0000313" key="3">
    <source>
        <dbReference type="Proteomes" id="UP000093186"/>
    </source>
</evidence>
<dbReference type="Gene3D" id="3.40.30.10">
    <property type="entry name" value="Glutaredoxin"/>
    <property type="match status" value="1"/>
</dbReference>
<gene>
    <name evidence="2" type="ORF">BA195_03240</name>
</gene>